<feature type="transmembrane region" description="Helical" evidence="22">
    <location>
        <begin position="301"/>
        <end position="321"/>
    </location>
</feature>
<evidence type="ECO:0000256" key="22">
    <source>
        <dbReference type="SAM" id="Phobius"/>
    </source>
</evidence>
<evidence type="ECO:0000256" key="9">
    <source>
        <dbReference type="ARBA" id="ARBA00022679"/>
    </source>
</evidence>
<keyword evidence="10 22" id="KW-0812">Transmembrane</keyword>
<feature type="transmembrane region" description="Helical" evidence="22">
    <location>
        <begin position="27"/>
        <end position="48"/>
    </location>
</feature>
<keyword evidence="16" id="KW-0325">Glycoprotein</keyword>
<feature type="transmembrane region" description="Helical" evidence="22">
    <location>
        <begin position="150"/>
        <end position="168"/>
    </location>
</feature>
<dbReference type="PANTHER" id="PTHR10571">
    <property type="entry name" value="UDP-N-ACETYLGLUCOSAMINE--DOLICHYL-PHOSPHATE N-ACETYLGLUCOSAMINEPHOSPHOTRANSFERASE"/>
    <property type="match status" value="1"/>
</dbReference>
<evidence type="ECO:0000256" key="21">
    <source>
        <dbReference type="SAM" id="MobiDB-lite"/>
    </source>
</evidence>
<evidence type="ECO:0000256" key="2">
    <source>
        <dbReference type="ARBA" id="ARBA00004477"/>
    </source>
</evidence>
<evidence type="ECO:0000256" key="7">
    <source>
        <dbReference type="ARBA" id="ARBA00017659"/>
    </source>
</evidence>
<evidence type="ECO:0000313" key="24">
    <source>
        <dbReference type="EMBL" id="SVE94289.1"/>
    </source>
</evidence>
<comment type="function">
    <text evidence="19">UDP-N-acetylglucosamine--dolichyl-phosphate N-acetylglucosaminephosphotransferase that operates in the biosynthetic pathway of dolichol-linked oligosaccharides, the glycan precursors employed in protein asparagine (N)-glycosylation. The assembly of dolichol-linked oligosaccharides begins on the cytosolic side of the endoplasmic reticulum membrane and finishes in its lumen. The sequential addition of sugars to dolichol pyrophosphate produces dolichol-linked oligosaccharides containing fourteen sugars, including two GlcNAcs, nine mannoses and three glucoses. Once assembled, the oligosaccharide is transferred from the lipid to nascent proteins by oligosaccharyltransferases. Catalyzes the initial step of dolichol-linked oligosaccharide biosynthesis, transfering GlcNAc-1-P from cytosolic UDP-GlcNAc onto the carrier lipid dolichyl phosphate (P-dolichol), yielding GlcNAc-P-P-dolichol embedded in the cytoplasmic leaflet of the endoplasmic reticulum membrane.</text>
</comment>
<feature type="transmembrane region" description="Helical" evidence="22">
    <location>
        <begin position="219"/>
        <end position="235"/>
    </location>
</feature>
<dbReference type="GO" id="GO:0046872">
    <property type="term" value="F:metal ion binding"/>
    <property type="evidence" value="ECO:0007669"/>
    <property type="project" value="UniProtKB-KW"/>
</dbReference>
<feature type="transmembrane region" description="Helical" evidence="22">
    <location>
        <begin position="247"/>
        <end position="265"/>
    </location>
</feature>
<evidence type="ECO:0000256" key="13">
    <source>
        <dbReference type="ARBA" id="ARBA00022842"/>
    </source>
</evidence>
<gene>
    <name evidence="24" type="primary">EOG090X07N9</name>
</gene>
<evidence type="ECO:0000256" key="5">
    <source>
        <dbReference type="ARBA" id="ARBA00011738"/>
    </source>
</evidence>
<evidence type="ECO:0000256" key="20">
    <source>
        <dbReference type="ARBA" id="ARBA00045078"/>
    </source>
</evidence>
<evidence type="ECO:0000256" key="16">
    <source>
        <dbReference type="ARBA" id="ARBA00023180"/>
    </source>
</evidence>
<reference evidence="24" key="1">
    <citation type="submission" date="2018-08" db="EMBL/GenBank/DDBJ databases">
        <authorList>
            <person name="Cornetti L."/>
        </authorList>
    </citation>
    <scope>NUCLEOTIDE SEQUENCE</scope>
    <source>
        <strain evidence="24">OM-SAIQ-clone2</strain>
    </source>
</reference>
<feature type="transmembrane region" description="Helical" evidence="22">
    <location>
        <begin position="76"/>
        <end position="96"/>
    </location>
</feature>
<keyword evidence="12" id="KW-0256">Endoplasmic reticulum</keyword>
<evidence type="ECO:0000256" key="15">
    <source>
        <dbReference type="ARBA" id="ARBA00023136"/>
    </source>
</evidence>
<evidence type="ECO:0000256" key="12">
    <source>
        <dbReference type="ARBA" id="ARBA00022824"/>
    </source>
</evidence>
<dbReference type="GO" id="GO:0016757">
    <property type="term" value="F:glycosyltransferase activity"/>
    <property type="evidence" value="ECO:0007669"/>
    <property type="project" value="UniProtKB-KW"/>
</dbReference>
<evidence type="ECO:0000256" key="17">
    <source>
        <dbReference type="ARBA" id="ARBA00029567"/>
    </source>
</evidence>
<feature type="region of interest" description="Disordered" evidence="21">
    <location>
        <begin position="657"/>
        <end position="707"/>
    </location>
</feature>
<feature type="transmembrane region" description="Helical" evidence="22">
    <location>
        <begin position="191"/>
        <end position="212"/>
    </location>
</feature>
<dbReference type="InterPro" id="IPR048439">
    <property type="entry name" value="DPAGT1_ins"/>
</dbReference>
<dbReference type="EMBL" id="LR024670">
    <property type="protein sequence ID" value="SVE94289.1"/>
    <property type="molecule type" value="mRNA"/>
</dbReference>
<dbReference type="GO" id="GO:0006488">
    <property type="term" value="P:dolichol-linked oligosaccharide biosynthetic process"/>
    <property type="evidence" value="ECO:0007669"/>
    <property type="project" value="InterPro"/>
</dbReference>
<dbReference type="GO" id="GO:0005789">
    <property type="term" value="C:endoplasmic reticulum membrane"/>
    <property type="evidence" value="ECO:0007669"/>
    <property type="project" value="UniProtKB-SubCell"/>
</dbReference>
<evidence type="ECO:0000256" key="4">
    <source>
        <dbReference type="ARBA" id="ARBA00009317"/>
    </source>
</evidence>
<dbReference type="InterPro" id="IPR033895">
    <property type="entry name" value="GPT"/>
</dbReference>
<organism evidence="24">
    <name type="scientific">Simocephalus serrulatus</name>
    <dbReference type="NCBI Taxonomy" id="117539"/>
    <lineage>
        <taxon>Eukaryota</taxon>
        <taxon>Metazoa</taxon>
        <taxon>Ecdysozoa</taxon>
        <taxon>Arthropoda</taxon>
        <taxon>Crustacea</taxon>
        <taxon>Branchiopoda</taxon>
        <taxon>Diplostraca</taxon>
        <taxon>Cladocera</taxon>
        <taxon>Anomopoda</taxon>
        <taxon>Daphniidae</taxon>
        <taxon>Simocephalus</taxon>
    </lineage>
</organism>
<keyword evidence="13" id="KW-0460">Magnesium</keyword>
<evidence type="ECO:0000256" key="3">
    <source>
        <dbReference type="ARBA" id="ARBA00004922"/>
    </source>
</evidence>
<keyword evidence="15 22" id="KW-0472">Membrane</keyword>
<comment type="catalytic activity">
    <reaction evidence="20">
        <text>a di-trans,poly-cis-dolichyl phosphate + UDP-N-acetyl-alpha-D-glucosamine = an N-acetyl-alpha-D-glucosaminyl-diphospho-di-trans,poly-cis-dolichol + UMP</text>
        <dbReference type="Rhea" id="RHEA:13289"/>
        <dbReference type="Rhea" id="RHEA-COMP:19498"/>
        <dbReference type="Rhea" id="RHEA-COMP:19507"/>
        <dbReference type="ChEBI" id="CHEBI:57683"/>
        <dbReference type="ChEBI" id="CHEBI:57705"/>
        <dbReference type="ChEBI" id="CHEBI:57865"/>
        <dbReference type="ChEBI" id="CHEBI:58427"/>
        <dbReference type="EC" id="2.7.8.15"/>
    </reaction>
    <physiologicalReaction direction="left-to-right" evidence="20">
        <dbReference type="Rhea" id="RHEA:13290"/>
    </physiologicalReaction>
</comment>
<evidence type="ECO:0000256" key="18">
    <source>
        <dbReference type="ARBA" id="ARBA00033238"/>
    </source>
</evidence>
<proteinExistence type="evidence at transcript level"/>
<comment type="cofactor">
    <cofactor evidence="1">
        <name>Mg(2+)</name>
        <dbReference type="ChEBI" id="CHEBI:18420"/>
    </cofactor>
</comment>
<dbReference type="Pfam" id="PF21383">
    <property type="entry name" value="DPAGT1_ins"/>
    <property type="match status" value="1"/>
</dbReference>
<sequence length="707" mass="78369">MQSRVCQAIWENNLLLNSATSGHAEKLLQHFLIVLYSIICIFFFNLAIKRLFPAYLIPFSTGLLRNGKSLPPKTEIALICFTRTGFLTVIFIYLPLSFSFSFRCLSTASFALSFPVISFVQFVAALLSICCMVLLGFADDVLNLKWRHKLLLPTVASLPLLMVYYVNFNSTTVIIPKPFRAFLGNDVDLNVLYYVYMGMLAVFCTNAINIYAGINGLEVGQSVVIAASLILFNTIELTGDCWSSHLFSLYFMVPFFFTCLALLQFNKYPASVFVGDTFCYFSGMTVAVVAILGHFSKTALLFFIPQIANFIFSLPQLFHMLPCPRHRLPRLNKKTGLLDTSVFQFKEKTLNPVGRLVLKVYQMFGLVRVERANKDADVYEGSNCTLINLALKFLGPTHEKTLAIYLLILQAQCHQYSSSSSGHYFVTPGFQPYLQAGSSVPVANNQASLQHYASYASSVTTLPLTPPCSSTSRDNSQMTDAQSDVCVENSGGDSVNSSQHLFVKRVVHCPVAIAFNLFPTVATANLARSCLSLHGHPEASCPYTPNSPLFYSSPLVYNTARRSSSARLQRWNSLDANLGISHGHHQQQNGVWANETAWSRPSMLDDSYGSEAGLYPGPRGFDRPLRPAFSCQSHHGGMFSPFCRSYEYNIWGQGQAPNNGNVGDHPEQSGSPNTSDLQMNMSVQSHSNLALNLNEADSSEQAQHNKK</sequence>
<evidence type="ECO:0000256" key="8">
    <source>
        <dbReference type="ARBA" id="ARBA00022676"/>
    </source>
</evidence>
<dbReference type="InterPro" id="IPR000715">
    <property type="entry name" value="Glycosyl_transferase_4"/>
</dbReference>
<feature type="transmembrane region" description="Helical" evidence="22">
    <location>
        <begin position="277"/>
        <end position="295"/>
    </location>
</feature>
<keyword evidence="8" id="KW-0328">Glycosyltransferase</keyword>
<dbReference type="CDD" id="cd06855">
    <property type="entry name" value="GT_GPT_euk"/>
    <property type="match status" value="1"/>
</dbReference>
<evidence type="ECO:0000259" key="23">
    <source>
        <dbReference type="Pfam" id="PF21383"/>
    </source>
</evidence>
<keyword evidence="14 22" id="KW-1133">Transmembrane helix</keyword>
<feature type="compositionally biased region" description="Polar residues" evidence="21">
    <location>
        <begin position="668"/>
        <end position="707"/>
    </location>
</feature>
<accession>A0A4Y7NM11</accession>
<dbReference type="EC" id="2.7.8.15" evidence="6"/>
<evidence type="ECO:0000256" key="14">
    <source>
        <dbReference type="ARBA" id="ARBA00022989"/>
    </source>
</evidence>
<dbReference type="GO" id="GO:0003975">
    <property type="term" value="F:UDP-N-acetylglucosamine-dolichyl-phosphate N-acetylglucosaminephosphotransferase activity"/>
    <property type="evidence" value="ECO:0007669"/>
    <property type="project" value="UniProtKB-EC"/>
</dbReference>
<evidence type="ECO:0000256" key="10">
    <source>
        <dbReference type="ARBA" id="ARBA00022692"/>
    </source>
</evidence>
<evidence type="ECO:0000256" key="6">
    <source>
        <dbReference type="ARBA" id="ARBA00013225"/>
    </source>
</evidence>
<comment type="similarity">
    <text evidence="4">Belongs to the glycosyltransferase 4 family.</text>
</comment>
<dbReference type="PANTHER" id="PTHR10571:SF0">
    <property type="entry name" value="UDP-N-ACETYLGLUCOSAMINE--DOLICHYL-PHOSPHATE N-ACETYLGLUCOSAMINEPHOSPHOTRANSFERASE"/>
    <property type="match status" value="1"/>
</dbReference>
<dbReference type="UniPathway" id="UPA00378"/>
<feature type="domain" description="DPAGT1 insertion" evidence="23">
    <location>
        <begin position="345"/>
        <end position="379"/>
    </location>
</feature>
<comment type="subunit">
    <text evidence="5">Homodimer.</text>
</comment>
<name>A0A4Y7NM11_9CRUS</name>
<dbReference type="AlphaFoldDB" id="A0A4Y7NM11"/>
<comment type="subcellular location">
    <subcellularLocation>
        <location evidence="2">Endoplasmic reticulum membrane</location>
        <topology evidence="2">Multi-pass membrane protein</topology>
    </subcellularLocation>
</comment>
<evidence type="ECO:0000256" key="1">
    <source>
        <dbReference type="ARBA" id="ARBA00001946"/>
    </source>
</evidence>
<protein>
    <recommendedName>
        <fullName evidence="7">UDP-N-acetylglucosamine--dolichyl-phosphate N-acetylglucosaminephosphotransferase</fullName>
        <ecNumber evidence="6">2.7.8.15</ecNumber>
    </recommendedName>
    <alternativeName>
        <fullName evidence="17">GlcNAc-1-P transferase</fullName>
    </alternativeName>
    <alternativeName>
        <fullName evidence="18">N-acetylglucosamine-1-phosphate transferase</fullName>
    </alternativeName>
</protein>
<dbReference type="Pfam" id="PF00953">
    <property type="entry name" value="Glycos_transf_4"/>
    <property type="match status" value="1"/>
</dbReference>
<feature type="transmembrane region" description="Helical" evidence="22">
    <location>
        <begin position="116"/>
        <end position="138"/>
    </location>
</feature>
<keyword evidence="11" id="KW-0479">Metal-binding</keyword>
<keyword evidence="9" id="KW-0808">Transferase</keyword>
<comment type="pathway">
    <text evidence="3">Protein modification; protein glycosylation.</text>
</comment>
<evidence type="ECO:0000256" key="19">
    <source>
        <dbReference type="ARBA" id="ARBA00044717"/>
    </source>
</evidence>
<evidence type="ECO:0000256" key="11">
    <source>
        <dbReference type="ARBA" id="ARBA00022723"/>
    </source>
</evidence>